<dbReference type="EMBL" id="CP096120">
    <property type="protein sequence ID" value="UPO24319.1"/>
    <property type="molecule type" value="Genomic_DNA"/>
</dbReference>
<dbReference type="InterPro" id="IPR000758">
    <property type="entry name" value="Enterovir_OMP"/>
</dbReference>
<dbReference type="SUPFAM" id="SSF56925">
    <property type="entry name" value="OMPA-like"/>
    <property type="match status" value="1"/>
</dbReference>
<dbReference type="InterPro" id="IPR011250">
    <property type="entry name" value="OMP/PagP_B-barrel"/>
</dbReference>
<evidence type="ECO:0000256" key="1">
    <source>
        <dbReference type="ARBA" id="ARBA00004571"/>
    </source>
</evidence>
<comment type="subcellular location">
    <subcellularLocation>
        <location evidence="1">Cell outer membrane</location>
        <topology evidence="1">Multi-pass membrane protein</topology>
    </subcellularLocation>
</comment>
<evidence type="ECO:0000313" key="9">
    <source>
        <dbReference type="Proteomes" id="UP000831422"/>
    </source>
</evidence>
<dbReference type="Pfam" id="PF13505">
    <property type="entry name" value="OMP_b-brl"/>
    <property type="match status" value="1"/>
</dbReference>
<evidence type="ECO:0000256" key="6">
    <source>
        <dbReference type="SAM" id="SignalP"/>
    </source>
</evidence>
<gene>
    <name evidence="8" type="ORF">MZO21_05815</name>
</gene>
<evidence type="ECO:0000259" key="7">
    <source>
        <dbReference type="Pfam" id="PF13505"/>
    </source>
</evidence>
<dbReference type="PRINTS" id="PR00316">
    <property type="entry name" value="ENTEROVIROMP"/>
</dbReference>
<feature type="chain" id="PRO_5045464709" evidence="6">
    <location>
        <begin position="23"/>
        <end position="179"/>
    </location>
</feature>
<keyword evidence="9" id="KW-1185">Reference proteome</keyword>
<keyword evidence="5" id="KW-0472">Membrane</keyword>
<dbReference type="PROSITE" id="PS00695">
    <property type="entry name" value="ENT_VIR_OMP_2"/>
    <property type="match status" value="1"/>
</dbReference>
<feature type="domain" description="Outer membrane protein beta-barrel" evidence="7">
    <location>
        <begin position="9"/>
        <end position="179"/>
    </location>
</feature>
<evidence type="ECO:0000256" key="2">
    <source>
        <dbReference type="ARBA" id="ARBA00022452"/>
    </source>
</evidence>
<dbReference type="InterPro" id="IPR027385">
    <property type="entry name" value="Beta-barrel_OMP"/>
</dbReference>
<name>A0ABY4JYY7_9GAMM</name>
<sequence>MLVKNISLGLLLGFVASTSVMAATHTVSLGYGQSKINESEGLKDLKGVNVQYQYETQSPWGVVVSSSYLTGDETLAYDGGREKIDGKYFSLLAGPSYRFNEYVSTYVLAGFSHIKAEVDELDFDGTYHSIEKGSETGFAYGVGLTVNPIQNIAINVGYEGTNVDSTRFNGFNVGVGYRF</sequence>
<dbReference type="RefSeq" id="WP_248104181.1">
    <property type="nucleotide sequence ID" value="NZ_CP096120.1"/>
</dbReference>
<evidence type="ECO:0000256" key="5">
    <source>
        <dbReference type="ARBA" id="ARBA00023136"/>
    </source>
</evidence>
<protein>
    <submittedName>
        <fullName evidence="8">Ail/Lom family outer membrane beta-barrel protein</fullName>
    </submittedName>
</protein>
<evidence type="ECO:0000313" key="8">
    <source>
        <dbReference type="EMBL" id="UPO24319.1"/>
    </source>
</evidence>
<proteinExistence type="predicted"/>
<reference evidence="8 9" key="1">
    <citation type="submission" date="2022-04" db="EMBL/GenBank/DDBJ databases">
        <title>Occurrence of NDM-1-producing Shewanella putrefaciens and Acinetobacter portensis in a dairy farm from China.</title>
        <authorList>
            <person name="Li R."/>
            <person name="Zhang L."/>
        </authorList>
    </citation>
    <scope>NUCLEOTIDE SEQUENCE [LARGE SCALE GENOMIC DNA]</scope>
    <source>
        <strain evidence="8 9">JNE5</strain>
    </source>
</reference>
<dbReference type="PANTHER" id="PTHR35892:SF2">
    <property type="entry name" value="OUTER MEMBRANE PROTEIN PAGN"/>
    <property type="match status" value="1"/>
</dbReference>
<keyword evidence="2" id="KW-1134">Transmembrane beta strand</keyword>
<feature type="signal peptide" evidence="6">
    <location>
        <begin position="1"/>
        <end position="22"/>
    </location>
</feature>
<evidence type="ECO:0000256" key="3">
    <source>
        <dbReference type="ARBA" id="ARBA00022692"/>
    </source>
</evidence>
<dbReference type="Gene3D" id="2.40.160.20">
    <property type="match status" value="1"/>
</dbReference>
<dbReference type="InterPro" id="IPR051723">
    <property type="entry name" value="Bact_OM_Invasion-Related"/>
</dbReference>
<evidence type="ECO:0000256" key="4">
    <source>
        <dbReference type="ARBA" id="ARBA00022729"/>
    </source>
</evidence>
<keyword evidence="4 6" id="KW-0732">Signal</keyword>
<dbReference type="PANTHER" id="PTHR35892">
    <property type="entry name" value="OUTER MEMBRANE PROTEIN PAGN-RELATED"/>
    <property type="match status" value="1"/>
</dbReference>
<dbReference type="Proteomes" id="UP000831422">
    <property type="component" value="Chromosome"/>
</dbReference>
<accession>A0ABY4JYY7</accession>
<organism evidence="8 9">
    <name type="scientific">Acinetobacter portensis</name>
    <dbReference type="NCBI Taxonomy" id="1839785"/>
    <lineage>
        <taxon>Bacteria</taxon>
        <taxon>Pseudomonadati</taxon>
        <taxon>Pseudomonadota</taxon>
        <taxon>Gammaproteobacteria</taxon>
        <taxon>Moraxellales</taxon>
        <taxon>Moraxellaceae</taxon>
        <taxon>Acinetobacter</taxon>
    </lineage>
</organism>
<keyword evidence="3" id="KW-0812">Transmembrane</keyword>